<protein>
    <submittedName>
        <fullName evidence="1">Uncharacterized protein</fullName>
    </submittedName>
</protein>
<gene>
    <name evidence="1" type="ORF">HNAJ_LOCUS12636</name>
</gene>
<dbReference type="AlphaFoldDB" id="A0A3P7SYW6"/>
<reference evidence="1 2" key="1">
    <citation type="submission" date="2018-11" db="EMBL/GenBank/DDBJ databases">
        <authorList>
            <consortium name="Pathogen Informatics"/>
        </authorList>
    </citation>
    <scope>NUCLEOTIDE SEQUENCE [LARGE SCALE GENOMIC DNA]</scope>
</reference>
<accession>A0A3P7SYW6</accession>
<organism evidence="1 2">
    <name type="scientific">Rodentolepis nana</name>
    <name type="common">Dwarf tapeworm</name>
    <name type="synonym">Hymenolepis nana</name>
    <dbReference type="NCBI Taxonomy" id="102285"/>
    <lineage>
        <taxon>Eukaryota</taxon>
        <taxon>Metazoa</taxon>
        <taxon>Spiralia</taxon>
        <taxon>Lophotrochozoa</taxon>
        <taxon>Platyhelminthes</taxon>
        <taxon>Cestoda</taxon>
        <taxon>Eucestoda</taxon>
        <taxon>Cyclophyllidea</taxon>
        <taxon>Hymenolepididae</taxon>
        <taxon>Rodentolepis</taxon>
    </lineage>
</organism>
<proteinExistence type="predicted"/>
<dbReference type="Proteomes" id="UP000278807">
    <property type="component" value="Unassembled WGS sequence"/>
</dbReference>
<sequence>MSTTTPNFHSTSETKVWRGKKVESGVTAGCRRMRFRGRSLTGESEVRLNLICTGTAVLWMLGVQVINEIQFVLKLFTAGLKGTVVDQCHWTEFI</sequence>
<evidence type="ECO:0000313" key="1">
    <source>
        <dbReference type="EMBL" id="VDO13656.1"/>
    </source>
</evidence>
<dbReference type="EMBL" id="UZAE01014512">
    <property type="protein sequence ID" value="VDO13656.1"/>
    <property type="molecule type" value="Genomic_DNA"/>
</dbReference>
<keyword evidence="2" id="KW-1185">Reference proteome</keyword>
<evidence type="ECO:0000313" key="2">
    <source>
        <dbReference type="Proteomes" id="UP000278807"/>
    </source>
</evidence>
<name>A0A3P7SYW6_RODNA</name>